<evidence type="ECO:0000256" key="1">
    <source>
        <dbReference type="ARBA" id="ARBA00005125"/>
    </source>
</evidence>
<dbReference type="InterPro" id="IPR036291">
    <property type="entry name" value="NAD(P)-bd_dom_sf"/>
</dbReference>
<organism evidence="4 5">
    <name type="scientific">Methylophaga thiooxydans DMS010</name>
    <dbReference type="NCBI Taxonomy" id="637616"/>
    <lineage>
        <taxon>Bacteria</taxon>
        <taxon>Pseudomonadati</taxon>
        <taxon>Pseudomonadota</taxon>
        <taxon>Gammaproteobacteria</taxon>
        <taxon>Thiotrichales</taxon>
        <taxon>Piscirickettsiaceae</taxon>
        <taxon>Methylophaga</taxon>
    </lineage>
</organism>
<dbReference type="EMBL" id="GG657907">
    <property type="protein sequence ID" value="EEF78447.1"/>
    <property type="molecule type" value="Genomic_DNA"/>
</dbReference>
<evidence type="ECO:0000313" key="5">
    <source>
        <dbReference type="Proteomes" id="UP000004679"/>
    </source>
</evidence>
<dbReference type="HOGENOM" id="CLU_007383_1_7_6"/>
<comment type="similarity">
    <text evidence="2">Belongs to the NAD(P)-dependent epimerase/dehydratase family.</text>
</comment>
<gene>
    <name evidence="4" type="ORF">MDMS009_2991</name>
</gene>
<reference evidence="4 5" key="1">
    <citation type="journal article" date="2011" name="J. Bacteriol.">
        <title>Draft genome sequence of the chemolithoheterotrophic, halophilic methylotroph Methylophaga thiooxydans DMS010.</title>
        <authorList>
            <person name="Boden R."/>
            <person name="Ferriera S."/>
            <person name="Johnson J."/>
            <person name="Kelly D.P."/>
            <person name="Murrell J.C."/>
            <person name="Schafer H."/>
        </authorList>
    </citation>
    <scope>NUCLEOTIDE SEQUENCE [LARGE SCALE GENOMIC DNA]</scope>
    <source>
        <strain evidence="4 5">DMS010</strain>
    </source>
</reference>
<evidence type="ECO:0000259" key="3">
    <source>
        <dbReference type="Pfam" id="PF01370"/>
    </source>
</evidence>
<name>C0N9X7_9GAMM</name>
<dbReference type="Proteomes" id="UP000004679">
    <property type="component" value="Unassembled WGS sequence"/>
</dbReference>
<evidence type="ECO:0000313" key="4">
    <source>
        <dbReference type="EMBL" id="EEF78447.1"/>
    </source>
</evidence>
<dbReference type="SUPFAM" id="SSF51735">
    <property type="entry name" value="NAD(P)-binding Rossmann-fold domains"/>
    <property type="match status" value="1"/>
</dbReference>
<proteinExistence type="inferred from homology"/>
<evidence type="ECO:0000256" key="2">
    <source>
        <dbReference type="ARBA" id="ARBA00007637"/>
    </source>
</evidence>
<keyword evidence="5" id="KW-1185">Reference proteome</keyword>
<feature type="domain" description="NAD-dependent epimerase/dehydratase" evidence="3">
    <location>
        <begin position="2"/>
        <end position="240"/>
    </location>
</feature>
<comment type="pathway">
    <text evidence="1">Bacterial outer membrane biogenesis; LPS O-antigen biosynthesis.</text>
</comment>
<dbReference type="Gene3D" id="3.40.50.720">
    <property type="entry name" value="NAD(P)-binding Rossmann-like Domain"/>
    <property type="match status" value="1"/>
</dbReference>
<dbReference type="Pfam" id="PF01370">
    <property type="entry name" value="Epimerase"/>
    <property type="match status" value="1"/>
</dbReference>
<dbReference type="PANTHER" id="PTHR43000">
    <property type="entry name" value="DTDP-D-GLUCOSE 4,6-DEHYDRATASE-RELATED"/>
    <property type="match status" value="1"/>
</dbReference>
<dbReference type="InterPro" id="IPR001509">
    <property type="entry name" value="Epimerase_deHydtase"/>
</dbReference>
<dbReference type="AlphaFoldDB" id="C0N9X7"/>
<protein>
    <submittedName>
        <fullName evidence="4">NAD-binding domain 4, putative</fullName>
    </submittedName>
</protein>
<sequence>MIGASGSLGSVVAEQLSQKNQVTGTYCSREPTIKIDKVEYKQLNITDKKAFEGLEKGFDCVVLVSGAMPATMSGYEPQTYIDVNITGTLNTLEFCRQRNIPKLIFIMTFSDVSDSFYSGLPITTEQPRKLAMTGDHAVYGISKATACDLIEHYHQEYDLQTILFRIPTVYCADDNVDFYVDGVKRTKAYVKMIRSVVQHKKIEIWGNPENAKDMPYVKDFSRLIELAVSSKTAQGLYNAGTGSPVTLEQLVNEIIQVFAGEESVEKTYRPEMASQPNFTFDMSKTEADFGYQPQYDLRSMLMDIRDSVDSAVWLTSDL</sequence>
<accession>C0N9X7</accession>